<dbReference type="Gene3D" id="3.30.750.44">
    <property type="match status" value="1"/>
</dbReference>
<gene>
    <name evidence="5" type="primary">ctpA1</name>
    <name evidence="5" type="ordered locus">sce2722</name>
</gene>
<dbReference type="InterPro" id="IPR004447">
    <property type="entry name" value="Peptidase_S41A"/>
</dbReference>
<evidence type="ECO:0000256" key="2">
    <source>
        <dbReference type="ARBA" id="ARBA00022801"/>
    </source>
</evidence>
<evidence type="ECO:0000259" key="4">
    <source>
        <dbReference type="SMART" id="SM00245"/>
    </source>
</evidence>
<dbReference type="HOGENOM" id="CLU_849669_0_0_7"/>
<keyword evidence="6" id="KW-1185">Reference proteome</keyword>
<keyword evidence="2 5" id="KW-0378">Hydrolase</keyword>
<organism evidence="5 6">
    <name type="scientific">Sorangium cellulosum (strain So ce56)</name>
    <name type="common">Polyangium cellulosum (strain So ce56)</name>
    <dbReference type="NCBI Taxonomy" id="448385"/>
    <lineage>
        <taxon>Bacteria</taxon>
        <taxon>Pseudomonadati</taxon>
        <taxon>Myxococcota</taxon>
        <taxon>Polyangia</taxon>
        <taxon>Polyangiales</taxon>
        <taxon>Polyangiaceae</taxon>
        <taxon>Sorangium</taxon>
    </lineage>
</organism>
<dbReference type="Pfam" id="PF13665">
    <property type="entry name" value="Tox-PAAR-like"/>
    <property type="match status" value="1"/>
</dbReference>
<dbReference type="SMART" id="SM00245">
    <property type="entry name" value="TSPc"/>
    <property type="match status" value="1"/>
</dbReference>
<dbReference type="GO" id="GO:0030288">
    <property type="term" value="C:outer membrane-bounded periplasmic space"/>
    <property type="evidence" value="ECO:0007669"/>
    <property type="project" value="TreeGrafter"/>
</dbReference>
<evidence type="ECO:0000313" key="5">
    <source>
        <dbReference type="EMBL" id="CAN92881.1"/>
    </source>
</evidence>
<dbReference type="EC" id="3.4.21.102" evidence="5"/>
<evidence type="ECO:0000256" key="3">
    <source>
        <dbReference type="ARBA" id="ARBA00022825"/>
    </source>
</evidence>
<dbReference type="SUPFAM" id="SSF52096">
    <property type="entry name" value="ClpP/crotonase"/>
    <property type="match status" value="1"/>
</dbReference>
<dbReference type="eggNOG" id="COG0793">
    <property type="taxonomic scope" value="Bacteria"/>
</dbReference>
<sequence length="333" mass="33617">MLPIANRGAGVFIAAPDVCATPPVGAPIPYVNLGFNAMASVFAANVLTAMMPTLTVSSVIPVTTGDEPGVMHPTIKGAAVVTTSFVNVFFNFLPAATLSSLTAGNNFNAPAGLIAVPSATNVFAMRAPGGAGRGSPVEEAARLARALAPAARGEGPVSGQLLDERTGYLDIRLFTRDVPARVHTLVRDLTGRGAAALLLDLRGNPGGDAGAALELAGDFLEPGTPLCTLRDEDGDEVVRRARPGAPHRHSLVVLVDRGTASASELFAGCLQAHGRALLVGEATYGKGSGQTLIAGQDGLRAELAGVVLPNGRGIGASGLVPDVAVAPEGETGA</sequence>
<evidence type="ECO:0000256" key="1">
    <source>
        <dbReference type="ARBA" id="ARBA00022670"/>
    </source>
</evidence>
<name>A9GAL5_SORC5</name>
<dbReference type="GO" id="GO:0006508">
    <property type="term" value="P:proteolysis"/>
    <property type="evidence" value="ECO:0007669"/>
    <property type="project" value="UniProtKB-KW"/>
</dbReference>
<dbReference type="AlphaFoldDB" id="A9GAL5"/>
<dbReference type="STRING" id="448385.sce2722"/>
<dbReference type="KEGG" id="scl:sce2722"/>
<dbReference type="InterPro" id="IPR029045">
    <property type="entry name" value="ClpP/crotonase-like_dom_sf"/>
</dbReference>
<dbReference type="RefSeq" id="WP_012235354.1">
    <property type="nucleotide sequence ID" value="NC_010162.1"/>
</dbReference>
<dbReference type="OrthoDB" id="5505549at2"/>
<dbReference type="EMBL" id="AM746676">
    <property type="protein sequence ID" value="CAN92881.1"/>
    <property type="molecule type" value="Genomic_DNA"/>
</dbReference>
<keyword evidence="1 5" id="KW-0645">Protease</keyword>
<reference evidence="5 6" key="1">
    <citation type="journal article" date="2007" name="Nat. Biotechnol.">
        <title>Complete genome sequence of the myxobacterium Sorangium cellulosum.</title>
        <authorList>
            <person name="Schneiker S."/>
            <person name="Perlova O."/>
            <person name="Kaiser O."/>
            <person name="Gerth K."/>
            <person name="Alici A."/>
            <person name="Altmeyer M.O."/>
            <person name="Bartels D."/>
            <person name="Bekel T."/>
            <person name="Beyer S."/>
            <person name="Bode E."/>
            <person name="Bode H.B."/>
            <person name="Bolten C.J."/>
            <person name="Choudhuri J.V."/>
            <person name="Doss S."/>
            <person name="Elnakady Y.A."/>
            <person name="Frank B."/>
            <person name="Gaigalat L."/>
            <person name="Goesmann A."/>
            <person name="Groeger C."/>
            <person name="Gross F."/>
            <person name="Jelsbak L."/>
            <person name="Jelsbak L."/>
            <person name="Kalinowski J."/>
            <person name="Kegler C."/>
            <person name="Knauber T."/>
            <person name="Konietzny S."/>
            <person name="Kopp M."/>
            <person name="Krause L."/>
            <person name="Krug D."/>
            <person name="Linke B."/>
            <person name="Mahmud T."/>
            <person name="Martinez-Arias R."/>
            <person name="McHardy A.C."/>
            <person name="Merai M."/>
            <person name="Meyer F."/>
            <person name="Mormann S."/>
            <person name="Munoz-Dorado J."/>
            <person name="Perez J."/>
            <person name="Pradella S."/>
            <person name="Rachid S."/>
            <person name="Raddatz G."/>
            <person name="Rosenau F."/>
            <person name="Rueckert C."/>
            <person name="Sasse F."/>
            <person name="Scharfe M."/>
            <person name="Schuster S.C."/>
            <person name="Suen G."/>
            <person name="Treuner-Lange A."/>
            <person name="Velicer G.J."/>
            <person name="Vorholter F.-J."/>
            <person name="Weissman K.J."/>
            <person name="Welch R.D."/>
            <person name="Wenzel S.C."/>
            <person name="Whitworth D.E."/>
            <person name="Wilhelm S."/>
            <person name="Wittmann C."/>
            <person name="Bloecker H."/>
            <person name="Puehler A."/>
            <person name="Mueller R."/>
        </authorList>
    </citation>
    <scope>NUCLEOTIDE SEQUENCE [LARGE SCALE GENOMIC DNA]</scope>
    <source>
        <strain evidence="6">So ce56</strain>
    </source>
</reference>
<accession>A9GAL5</accession>
<dbReference type="Proteomes" id="UP000002139">
    <property type="component" value="Chromosome"/>
</dbReference>
<dbReference type="InterPro" id="IPR005151">
    <property type="entry name" value="Tail-specific_protease"/>
</dbReference>
<dbReference type="Gene3D" id="3.90.226.10">
    <property type="entry name" value="2-enoyl-CoA Hydratase, Chain A, domain 1"/>
    <property type="match status" value="1"/>
</dbReference>
<dbReference type="CDD" id="cd14740">
    <property type="entry name" value="PAAR_4"/>
    <property type="match status" value="1"/>
</dbReference>
<feature type="domain" description="Tail specific protease" evidence="4">
    <location>
        <begin position="136"/>
        <end position="326"/>
    </location>
</feature>
<dbReference type="Pfam" id="PF03572">
    <property type="entry name" value="Peptidase_S41"/>
    <property type="match status" value="1"/>
</dbReference>
<dbReference type="BioCyc" id="SCEL448385:SCE_RS48615-MONOMER"/>
<dbReference type="GO" id="GO:0007165">
    <property type="term" value="P:signal transduction"/>
    <property type="evidence" value="ECO:0007669"/>
    <property type="project" value="TreeGrafter"/>
</dbReference>
<dbReference type="PANTHER" id="PTHR32060">
    <property type="entry name" value="TAIL-SPECIFIC PROTEASE"/>
    <property type="match status" value="1"/>
</dbReference>
<protein>
    <submittedName>
        <fullName evidence="5">Carboxyl-terminal protease</fullName>
        <ecNumber evidence="5">3.4.21.102</ecNumber>
    </submittedName>
</protein>
<evidence type="ECO:0000313" key="6">
    <source>
        <dbReference type="Proteomes" id="UP000002139"/>
    </source>
</evidence>
<keyword evidence="3" id="KW-0720">Serine protease</keyword>
<dbReference type="GO" id="GO:0004252">
    <property type="term" value="F:serine-type endopeptidase activity"/>
    <property type="evidence" value="ECO:0007669"/>
    <property type="project" value="UniProtKB-EC"/>
</dbReference>
<dbReference type="PANTHER" id="PTHR32060:SF22">
    <property type="entry name" value="CARBOXYL-TERMINAL-PROCESSING PEPTIDASE 3, CHLOROPLASTIC"/>
    <property type="match status" value="1"/>
</dbReference>
<proteinExistence type="predicted"/>
<dbReference type="CDD" id="cd07560">
    <property type="entry name" value="Peptidase_S41_CPP"/>
    <property type="match status" value="1"/>
</dbReference>